<evidence type="ECO:0000256" key="2">
    <source>
        <dbReference type="ARBA" id="ARBA00022559"/>
    </source>
</evidence>
<evidence type="ECO:0000256" key="4">
    <source>
        <dbReference type="ARBA" id="ARBA00022723"/>
    </source>
</evidence>
<accession>A0ABQ0LMS1</accession>
<feature type="region of interest" description="Disordered" evidence="8">
    <location>
        <begin position="1"/>
        <end position="57"/>
    </location>
</feature>
<evidence type="ECO:0000313" key="10">
    <source>
        <dbReference type="EMBL" id="GAT52416.1"/>
    </source>
</evidence>
<evidence type="ECO:0000256" key="6">
    <source>
        <dbReference type="ARBA" id="ARBA00023004"/>
    </source>
</evidence>
<dbReference type="Gene3D" id="1.10.489.10">
    <property type="entry name" value="Chloroperoxidase-like"/>
    <property type="match status" value="1"/>
</dbReference>
<keyword evidence="5" id="KW-0560">Oxidoreductase</keyword>
<dbReference type="Pfam" id="PF01328">
    <property type="entry name" value="Peroxidase_2"/>
    <property type="match status" value="1"/>
</dbReference>
<evidence type="ECO:0000256" key="8">
    <source>
        <dbReference type="SAM" id="MobiDB-lite"/>
    </source>
</evidence>
<dbReference type="InterPro" id="IPR036851">
    <property type="entry name" value="Chloroperoxidase-like_sf"/>
</dbReference>
<dbReference type="PANTHER" id="PTHR33577:SF9">
    <property type="entry name" value="PEROXIDASE STCC"/>
    <property type="match status" value="1"/>
</dbReference>
<keyword evidence="2" id="KW-0575">Peroxidase</keyword>
<evidence type="ECO:0000256" key="1">
    <source>
        <dbReference type="ARBA" id="ARBA00001970"/>
    </source>
</evidence>
<evidence type="ECO:0000256" key="5">
    <source>
        <dbReference type="ARBA" id="ARBA00023002"/>
    </source>
</evidence>
<keyword evidence="6" id="KW-0408">Iron</keyword>
<dbReference type="PANTHER" id="PTHR33577">
    <property type="entry name" value="STERIGMATOCYSTIN BIOSYNTHESIS PEROXIDASE STCC-RELATED"/>
    <property type="match status" value="1"/>
</dbReference>
<name>A0ABQ0LMS1_MYCCL</name>
<dbReference type="InterPro" id="IPR000028">
    <property type="entry name" value="Chloroperoxidase"/>
</dbReference>
<evidence type="ECO:0000313" key="11">
    <source>
        <dbReference type="Proteomes" id="UP000815677"/>
    </source>
</evidence>
<organism evidence="10 11">
    <name type="scientific">Mycena chlorophos</name>
    <name type="common">Agaric fungus</name>
    <name type="synonym">Agaricus chlorophos</name>
    <dbReference type="NCBI Taxonomy" id="658473"/>
    <lineage>
        <taxon>Eukaryota</taxon>
        <taxon>Fungi</taxon>
        <taxon>Dikarya</taxon>
        <taxon>Basidiomycota</taxon>
        <taxon>Agaricomycotina</taxon>
        <taxon>Agaricomycetes</taxon>
        <taxon>Agaricomycetidae</taxon>
        <taxon>Agaricales</taxon>
        <taxon>Marasmiineae</taxon>
        <taxon>Mycenaceae</taxon>
        <taxon>Mycena</taxon>
    </lineage>
</organism>
<sequence length="272" mass="29538">MSRLAVDSPPVFSPATLQPIHGQQLSTRRSSTHQDTLGAAPARKLDEPRPYNVHSGSPVPWPQRVLSPTTAISREGLNVDWAPLLVAAKNGLLTRVDKGSETMMSLEPLAIHNLLEHDASFSRDDYRNGTGDNLHFNETIFTALANSNPGVDYYNTTSAARVMYERLQFSIATNPTLINTQRELTGRAGTGALWLAVMGNATTGVAPKNFVQIFFREERLPYLEGWKPSPSLIGIAQLGPIEQALIAGSNWTQSQHCEPVVTGPGSQVNTAA</sequence>
<feature type="domain" description="Heme haloperoxidase family profile" evidence="9">
    <location>
        <begin position="35"/>
        <end position="240"/>
    </location>
</feature>
<gene>
    <name evidence="10" type="ORF">MCHLO_09467</name>
</gene>
<evidence type="ECO:0000256" key="7">
    <source>
        <dbReference type="ARBA" id="ARBA00025795"/>
    </source>
</evidence>
<protein>
    <recommendedName>
        <fullName evidence="9">Heme haloperoxidase family profile domain-containing protein</fullName>
    </recommendedName>
</protein>
<keyword evidence="3" id="KW-0349">Heme</keyword>
<reference evidence="10" key="1">
    <citation type="submission" date="2014-09" db="EMBL/GenBank/DDBJ databases">
        <title>Genome sequence of the luminous mushroom Mycena chlorophos for searching fungal bioluminescence genes.</title>
        <authorList>
            <person name="Tanaka Y."/>
            <person name="Kasuga D."/>
            <person name="Oba Y."/>
            <person name="Hase S."/>
            <person name="Sato K."/>
            <person name="Oba Y."/>
            <person name="Sakakibara Y."/>
        </authorList>
    </citation>
    <scope>NUCLEOTIDE SEQUENCE</scope>
</reference>
<evidence type="ECO:0000256" key="3">
    <source>
        <dbReference type="ARBA" id="ARBA00022617"/>
    </source>
</evidence>
<comment type="similarity">
    <text evidence="7">Belongs to the chloroperoxidase family.</text>
</comment>
<dbReference type="Proteomes" id="UP000815677">
    <property type="component" value="Unassembled WGS sequence"/>
</dbReference>
<dbReference type="SUPFAM" id="SSF47571">
    <property type="entry name" value="Cloroperoxidase"/>
    <property type="match status" value="1"/>
</dbReference>
<proteinExistence type="inferred from homology"/>
<keyword evidence="11" id="KW-1185">Reference proteome</keyword>
<dbReference type="PROSITE" id="PS51405">
    <property type="entry name" value="HEME_HALOPEROXIDASE"/>
    <property type="match status" value="1"/>
</dbReference>
<feature type="compositionally biased region" description="Polar residues" evidence="8">
    <location>
        <begin position="21"/>
        <end position="35"/>
    </location>
</feature>
<comment type="cofactor">
    <cofactor evidence="1">
        <name>heme b</name>
        <dbReference type="ChEBI" id="CHEBI:60344"/>
    </cofactor>
</comment>
<evidence type="ECO:0000259" key="9">
    <source>
        <dbReference type="PROSITE" id="PS51405"/>
    </source>
</evidence>
<keyword evidence="4" id="KW-0479">Metal-binding</keyword>
<dbReference type="EMBL" id="DF847768">
    <property type="protein sequence ID" value="GAT52416.1"/>
    <property type="molecule type" value="Genomic_DNA"/>
</dbReference>